<reference evidence="2" key="1">
    <citation type="journal article" date="2014" name="Int. J. Syst. Evol. Microbiol.">
        <title>Complete genome sequence of Corynebacterium casei LMG S-19264T (=DSM 44701T), isolated from a smear-ripened cheese.</title>
        <authorList>
            <consortium name="US DOE Joint Genome Institute (JGI-PGF)"/>
            <person name="Walter F."/>
            <person name="Albersmeier A."/>
            <person name="Kalinowski J."/>
            <person name="Ruckert C."/>
        </authorList>
    </citation>
    <scope>NUCLEOTIDE SEQUENCE</scope>
    <source>
        <strain evidence="2">JCM 5016</strain>
    </source>
</reference>
<keyword evidence="3" id="KW-1185">Reference proteome</keyword>
<comment type="caution">
    <text evidence="2">The sequence shown here is derived from an EMBL/GenBank/DDBJ whole genome shotgun (WGS) entry which is preliminary data.</text>
</comment>
<evidence type="ECO:0000313" key="2">
    <source>
        <dbReference type="EMBL" id="GGZ96944.1"/>
    </source>
</evidence>
<sequence>MVPSAATTVYPVRSRSAAAATCGAYDQILSMATLLLTSPGLSPIATVIGRGGTVGVRPAPQQQLPCRGSRIRERARVPDTPGQARRTPVAAPPPDGVRRARATGRR</sequence>
<evidence type="ECO:0000256" key="1">
    <source>
        <dbReference type="SAM" id="MobiDB-lite"/>
    </source>
</evidence>
<reference evidence="2" key="2">
    <citation type="submission" date="2020-09" db="EMBL/GenBank/DDBJ databases">
        <authorList>
            <person name="Sun Q."/>
            <person name="Ohkuma M."/>
        </authorList>
    </citation>
    <scope>NUCLEOTIDE SEQUENCE</scope>
    <source>
        <strain evidence="2">JCM 5016</strain>
    </source>
</reference>
<proteinExistence type="predicted"/>
<dbReference type="AlphaFoldDB" id="A0A918RHX5"/>
<dbReference type="EMBL" id="BMWH01000016">
    <property type="protein sequence ID" value="GGZ96944.1"/>
    <property type="molecule type" value="Genomic_DNA"/>
</dbReference>
<organism evidence="2 3">
    <name type="scientific">Streptomyces echinoruber</name>
    <dbReference type="NCBI Taxonomy" id="68898"/>
    <lineage>
        <taxon>Bacteria</taxon>
        <taxon>Bacillati</taxon>
        <taxon>Actinomycetota</taxon>
        <taxon>Actinomycetes</taxon>
        <taxon>Kitasatosporales</taxon>
        <taxon>Streptomycetaceae</taxon>
        <taxon>Streptomyces</taxon>
    </lineage>
</organism>
<protein>
    <submittedName>
        <fullName evidence="2">Uncharacterized protein</fullName>
    </submittedName>
</protein>
<name>A0A918RHX5_9ACTN</name>
<feature type="region of interest" description="Disordered" evidence="1">
    <location>
        <begin position="56"/>
        <end position="106"/>
    </location>
</feature>
<dbReference type="Proteomes" id="UP000623010">
    <property type="component" value="Unassembled WGS sequence"/>
</dbReference>
<accession>A0A918RHX5</accession>
<gene>
    <name evidence="2" type="ORF">GCM10010389_40320</name>
</gene>
<evidence type="ECO:0000313" key="3">
    <source>
        <dbReference type="Proteomes" id="UP000623010"/>
    </source>
</evidence>